<accession>A0A4R6WEC0</accession>
<dbReference type="InterPro" id="IPR008969">
    <property type="entry name" value="CarboxyPept-like_regulatory"/>
</dbReference>
<dbReference type="EMBL" id="SNYV01000015">
    <property type="protein sequence ID" value="TDQ76327.1"/>
    <property type="molecule type" value="Genomic_DNA"/>
</dbReference>
<reference evidence="3 4" key="1">
    <citation type="submission" date="2019-03" db="EMBL/GenBank/DDBJ databases">
        <title>Genomic Encyclopedia of Archaeal and Bacterial Type Strains, Phase II (KMG-II): from individual species to whole genera.</title>
        <authorList>
            <person name="Goeker M."/>
        </authorList>
    </citation>
    <scope>NUCLEOTIDE SEQUENCE [LARGE SCALE GENOMIC DNA]</scope>
    <source>
        <strain evidence="3 4">DSM 28353</strain>
    </source>
</reference>
<dbReference type="NCBIfam" id="TIGR04056">
    <property type="entry name" value="OMP_RagA_SusC"/>
    <property type="match status" value="1"/>
</dbReference>
<evidence type="ECO:0000259" key="2">
    <source>
        <dbReference type="Pfam" id="PF07715"/>
    </source>
</evidence>
<evidence type="ECO:0000256" key="1">
    <source>
        <dbReference type="SAM" id="Phobius"/>
    </source>
</evidence>
<keyword evidence="4" id="KW-1185">Reference proteome</keyword>
<dbReference type="Gene3D" id="2.170.130.10">
    <property type="entry name" value="TonB-dependent receptor, plug domain"/>
    <property type="match status" value="1"/>
</dbReference>
<keyword evidence="1" id="KW-1133">Transmembrane helix</keyword>
<dbReference type="SUPFAM" id="SSF56935">
    <property type="entry name" value="Porins"/>
    <property type="match status" value="1"/>
</dbReference>
<dbReference type="Pfam" id="PF13715">
    <property type="entry name" value="CarbopepD_reg_2"/>
    <property type="match status" value="1"/>
</dbReference>
<dbReference type="OrthoDB" id="603589at2"/>
<dbReference type="AlphaFoldDB" id="A0A4R6WEC0"/>
<dbReference type="PROSITE" id="PS00018">
    <property type="entry name" value="EF_HAND_1"/>
    <property type="match status" value="1"/>
</dbReference>
<evidence type="ECO:0000313" key="4">
    <source>
        <dbReference type="Proteomes" id="UP000295292"/>
    </source>
</evidence>
<keyword evidence="1" id="KW-0472">Membrane</keyword>
<comment type="caution">
    <text evidence="3">The sequence shown here is derived from an EMBL/GenBank/DDBJ whole genome shotgun (WGS) entry which is preliminary data.</text>
</comment>
<feature type="domain" description="TonB-dependent receptor plug" evidence="2">
    <location>
        <begin position="236"/>
        <end position="345"/>
    </location>
</feature>
<dbReference type="InterPro" id="IPR023996">
    <property type="entry name" value="TonB-dep_OMP_SusC/RagA"/>
</dbReference>
<keyword evidence="1" id="KW-0812">Transmembrane</keyword>
<dbReference type="Proteomes" id="UP000295292">
    <property type="component" value="Unassembled WGS sequence"/>
</dbReference>
<sequence>MIFKTKPEGLYRPSVNRVLLIMKLIVVLILLNITALWANGFAQNITLKANGMSLVQAMKSIQQQTGYEFFIKSKALAHIKVSPDIQKLKVERAMEKLLQGQPVIWLLEGNTIVIKPAATATAATGKSVVNLTKDMVRELPLVQQHRITGKVTEAIDDSPISGVSVLVKGTTNGTNTAADGVYELAVNEGDSLIFSMVGYIQQRVKVGASKLINIRLAKDNKELEETVVVAFGRQAKESVVSSITTVNVRDLRTPSSNLTTALAGRMAGLVAYQSTGAPGEEDAQFFVRSVTSFGSGLASPLILIDNIEMTSRDLSRLNPDDISSFSILKDASATALYGARGANGVVLVTTKEGEKGKVKTSFRYETSASTPTTKVDVVDPVTFMEYSNIASLTRHDILTYPQGKIDMTRDPNRNPYVYPAVNWKDLMTKNHSINQRANINLTGGGNAATYYLAGSFSQDRGILKVDNVNPFNTNIDLKKYTVRSNVNLNLTKTLEAKVRLNANFDDYNGPIGESGSGGANTYGRSLLANPVLFPAYYAPDRATQYVDRILFGNYSDSEYGDGAPKYMNPYADVMRGYEDVRNSTLLTQLELHQDLRSVTEGLKARFIGSFTRYSGFNIARSYDPFYYQYIKGTYNPNNPEFPYDLASLNPEGGSDHIDYTAGGKTVQARYYAEGAMLYNRKFDGKHDVGGLLVGSVKESMDGSPVNLDSSLPSRNVALAGRFTYGLSQKYFAEFNFGINGSERFDPRYRWGFFPSFGLGWQVSDEKFWEGLQNVIPKFKIRGTYGLVGNDVIVKDYDRFFFTSNINLNGPAAGRFGNNPYETFTRPTIQTLRHANPYITWEVSYKTNLAVELGLLNNDLSLIAEVYRENRTNIVQERSDIPSVMGVAGTIRTNYGEAVGKGFDLTLNYNKSFYNGMWYILRGNFTYGSSKITVYDELDYSEVAPWRSVIGQKVGQSRGYVAERLFIDDDEVANSPIQQVHSSGGDYQAGDIKYRDINGDGVINSFDIVPMGYPVNPEIQYGLGASFGYKNFDISAFVQGEARYSFFLDARAMAPFVEVFSGELKNGQWTEDGSKTGLKGNRAMLSFIPESLWTETNRDLYAKWPRLSPDGSGIAAGNNNNFVKSNYWMRTASYIRLKSVEMGYKIPDIRGVSTRVYASGTNLLTLSDFKLWDPEMRGNGLAYPLQRVFNLGVQINF</sequence>
<dbReference type="InterPro" id="IPR018247">
    <property type="entry name" value="EF_Hand_1_Ca_BS"/>
</dbReference>
<dbReference type="NCBIfam" id="TIGR04057">
    <property type="entry name" value="SusC_RagA_signa"/>
    <property type="match status" value="1"/>
</dbReference>
<dbReference type="InterPro" id="IPR037066">
    <property type="entry name" value="Plug_dom_sf"/>
</dbReference>
<dbReference type="Gene3D" id="2.60.40.1120">
    <property type="entry name" value="Carboxypeptidase-like, regulatory domain"/>
    <property type="match status" value="1"/>
</dbReference>
<dbReference type="SUPFAM" id="SSF49464">
    <property type="entry name" value="Carboxypeptidase regulatory domain-like"/>
    <property type="match status" value="1"/>
</dbReference>
<dbReference type="FunFam" id="2.170.130.10:FF:000003">
    <property type="entry name" value="SusC/RagA family TonB-linked outer membrane protein"/>
    <property type="match status" value="1"/>
</dbReference>
<dbReference type="InterPro" id="IPR012910">
    <property type="entry name" value="Plug_dom"/>
</dbReference>
<feature type="transmembrane region" description="Helical" evidence="1">
    <location>
        <begin position="20"/>
        <end position="38"/>
    </location>
</feature>
<name>A0A4R6WEC0_9SPHI</name>
<evidence type="ECO:0000313" key="3">
    <source>
        <dbReference type="EMBL" id="TDQ76327.1"/>
    </source>
</evidence>
<proteinExistence type="predicted"/>
<dbReference type="Pfam" id="PF07715">
    <property type="entry name" value="Plug"/>
    <property type="match status" value="1"/>
</dbReference>
<protein>
    <submittedName>
        <fullName evidence="3">TonB-linked SusC/RagA family outer membrane protein</fullName>
    </submittedName>
</protein>
<organism evidence="3 4">
    <name type="scientific">Sphingobacterium yanglingense</name>
    <dbReference type="NCBI Taxonomy" id="1437280"/>
    <lineage>
        <taxon>Bacteria</taxon>
        <taxon>Pseudomonadati</taxon>
        <taxon>Bacteroidota</taxon>
        <taxon>Sphingobacteriia</taxon>
        <taxon>Sphingobacteriales</taxon>
        <taxon>Sphingobacteriaceae</taxon>
        <taxon>Sphingobacterium</taxon>
    </lineage>
</organism>
<dbReference type="InterPro" id="IPR023997">
    <property type="entry name" value="TonB-dep_OMP_SusC/RagA_CS"/>
</dbReference>
<dbReference type="Gene3D" id="3.55.50.30">
    <property type="match status" value="1"/>
</dbReference>
<gene>
    <name evidence="3" type="ORF">CLV99_2914</name>
</gene>